<dbReference type="PANTHER" id="PTHR36840:SF1">
    <property type="entry name" value="BLL5714 PROTEIN"/>
    <property type="match status" value="1"/>
</dbReference>
<organism evidence="2 3">
    <name type="scientific">Cryobacterium algoritolerans</name>
    <dbReference type="NCBI Taxonomy" id="1259184"/>
    <lineage>
        <taxon>Bacteria</taxon>
        <taxon>Bacillati</taxon>
        <taxon>Actinomycetota</taxon>
        <taxon>Actinomycetes</taxon>
        <taxon>Micrococcales</taxon>
        <taxon>Microbacteriaceae</taxon>
        <taxon>Cryobacterium</taxon>
    </lineage>
</organism>
<feature type="transmembrane region" description="Helical" evidence="1">
    <location>
        <begin position="102"/>
        <end position="122"/>
    </location>
</feature>
<keyword evidence="1" id="KW-1133">Transmembrane helix</keyword>
<dbReference type="PANTHER" id="PTHR36840">
    <property type="entry name" value="BLL5714 PROTEIN"/>
    <property type="match status" value="1"/>
</dbReference>
<dbReference type="OrthoDB" id="7698234at2"/>
<feature type="transmembrane region" description="Helical" evidence="1">
    <location>
        <begin position="323"/>
        <end position="346"/>
    </location>
</feature>
<feature type="transmembrane region" description="Helical" evidence="1">
    <location>
        <begin position="128"/>
        <end position="147"/>
    </location>
</feature>
<dbReference type="InterPro" id="IPR010640">
    <property type="entry name" value="Low_temperature_requirement_A"/>
</dbReference>
<evidence type="ECO:0000313" key="2">
    <source>
        <dbReference type="EMBL" id="TFC17936.1"/>
    </source>
</evidence>
<feature type="transmembrane region" description="Helical" evidence="1">
    <location>
        <begin position="358"/>
        <end position="376"/>
    </location>
</feature>
<keyword evidence="1" id="KW-0472">Membrane</keyword>
<feature type="transmembrane region" description="Helical" evidence="1">
    <location>
        <begin position="250"/>
        <end position="268"/>
    </location>
</feature>
<reference evidence="2 3" key="1">
    <citation type="submission" date="2019-03" db="EMBL/GenBank/DDBJ databases">
        <title>Genomics of glacier-inhabiting Cryobacterium strains.</title>
        <authorList>
            <person name="Liu Q."/>
            <person name="Xin Y.-H."/>
        </authorList>
    </citation>
    <scope>NUCLEOTIDE SEQUENCE [LARGE SCALE GENOMIC DNA]</scope>
    <source>
        <strain evidence="2 3">MDT1-3</strain>
    </source>
</reference>
<feature type="transmembrane region" description="Helical" evidence="1">
    <location>
        <begin position="67"/>
        <end position="90"/>
    </location>
</feature>
<accession>A0A4R8WV79</accession>
<sequence length="409" mass="44285">MPHPRGSSPLSRAYAAAFRRHFWQPPRAHGDVIEGREVSFLELFYDLVYVVVIAQAAHHLAGHMTWAGVGQFAVVFGLIWFAWINGAVYHDLHGRADARTRFYVFAQMGVLVLLAVFTGQATSGDGPAFAIVYSAYLFLLGWLWYSVRRRDDPALRPVTTPYLVGVLGSAAIVGVSALVPNEARLAVWAILVVFWLAGMSFLQRRNGTSGAPRLNPSESMIERFDLFTIIVLGEVVVGVVNGIADANRTPIAVVTGMLGLGIGFAYWWTYFDLVGGRRVAADRGALARWLVGHLLVTMTIAATGGVMVSMIEQASGGHAPGPGAMSLSLSVAVGVLALILIATSLADWRDLAPVYRPVSVALGAAAVVALLIGWLAPQPWLHILLLTLVLGAVWLYSILTWFSFTHRED</sequence>
<feature type="transmembrane region" description="Helical" evidence="1">
    <location>
        <begin position="185"/>
        <end position="203"/>
    </location>
</feature>
<dbReference type="EMBL" id="SOFP01000027">
    <property type="protein sequence ID" value="TFC17936.1"/>
    <property type="molecule type" value="Genomic_DNA"/>
</dbReference>
<evidence type="ECO:0000256" key="1">
    <source>
        <dbReference type="SAM" id="Phobius"/>
    </source>
</evidence>
<feature type="transmembrane region" description="Helical" evidence="1">
    <location>
        <begin position="224"/>
        <end position="244"/>
    </location>
</feature>
<dbReference type="RefSeq" id="WP_134565939.1">
    <property type="nucleotide sequence ID" value="NZ_SOFP01000027.1"/>
</dbReference>
<dbReference type="Pfam" id="PF06772">
    <property type="entry name" value="LtrA"/>
    <property type="match status" value="1"/>
</dbReference>
<gene>
    <name evidence="2" type="ORF">E3O19_05455</name>
</gene>
<keyword evidence="1" id="KW-0812">Transmembrane</keyword>
<proteinExistence type="predicted"/>
<comment type="caution">
    <text evidence="2">The sequence shown here is derived from an EMBL/GenBank/DDBJ whole genome shotgun (WGS) entry which is preliminary data.</text>
</comment>
<feature type="transmembrane region" description="Helical" evidence="1">
    <location>
        <begin position="159"/>
        <end position="179"/>
    </location>
</feature>
<dbReference type="AlphaFoldDB" id="A0A4R8WV79"/>
<protein>
    <submittedName>
        <fullName evidence="2">Low temperature requirement protein A</fullName>
    </submittedName>
</protein>
<name>A0A4R8WV79_9MICO</name>
<feature type="transmembrane region" description="Helical" evidence="1">
    <location>
        <begin position="289"/>
        <end position="311"/>
    </location>
</feature>
<evidence type="ECO:0000313" key="3">
    <source>
        <dbReference type="Proteomes" id="UP000298412"/>
    </source>
</evidence>
<dbReference type="Proteomes" id="UP000298412">
    <property type="component" value="Unassembled WGS sequence"/>
</dbReference>
<keyword evidence="3" id="KW-1185">Reference proteome</keyword>
<feature type="transmembrane region" description="Helical" evidence="1">
    <location>
        <begin position="382"/>
        <end position="404"/>
    </location>
</feature>